<evidence type="ECO:0000313" key="1">
    <source>
        <dbReference type="EMBL" id="CAK9003198.1"/>
    </source>
</evidence>
<comment type="caution">
    <text evidence="1">The sequence shown here is derived from an EMBL/GenBank/DDBJ whole genome shotgun (WGS) entry which is preliminary data.</text>
</comment>
<protein>
    <recommendedName>
        <fullName evidence="3">Phospholipase B-like</fullName>
    </recommendedName>
</protein>
<evidence type="ECO:0000313" key="2">
    <source>
        <dbReference type="Proteomes" id="UP001642484"/>
    </source>
</evidence>
<reference evidence="1 2" key="1">
    <citation type="submission" date="2024-02" db="EMBL/GenBank/DDBJ databases">
        <authorList>
            <person name="Chen Y."/>
            <person name="Shah S."/>
            <person name="Dougan E. K."/>
            <person name="Thang M."/>
            <person name="Chan C."/>
        </authorList>
    </citation>
    <scope>NUCLEOTIDE SEQUENCE [LARGE SCALE GENOMIC DNA]</scope>
</reference>
<dbReference type="EMBL" id="CAXAMN010003158">
    <property type="protein sequence ID" value="CAK9003198.1"/>
    <property type="molecule type" value="Genomic_DNA"/>
</dbReference>
<proteinExistence type="predicted"/>
<gene>
    <name evidence="1" type="ORF">CCMP2556_LOCUS7198</name>
</gene>
<accession>A0ABP0IKR7</accession>
<organism evidence="1 2">
    <name type="scientific">Durusdinium trenchii</name>
    <dbReference type="NCBI Taxonomy" id="1381693"/>
    <lineage>
        <taxon>Eukaryota</taxon>
        <taxon>Sar</taxon>
        <taxon>Alveolata</taxon>
        <taxon>Dinophyceae</taxon>
        <taxon>Suessiales</taxon>
        <taxon>Symbiodiniaceae</taxon>
        <taxon>Durusdinium</taxon>
    </lineage>
</organism>
<sequence length="204" mass="22918">MWAKLMTDVAVAANFGVPNRSYPPIWQDYEGSCDPASSCEAQVVEGLAELQAASQALILTFLGAAYHAYGYVFYGYVHFEPDWTRYGTFTRVRKIAKAIHGVVDSYAWRRSGADQDQHVIVKRMPGANVHQNETKWPNDMLAHFNPRDANVPYCEDALTEIGVFSYLRRQPDVPQYLLKMIGAFTDGPGGSHVEMLMHWGLSLL</sequence>
<name>A0ABP0IKR7_9DINO</name>
<keyword evidence="2" id="KW-1185">Reference proteome</keyword>
<evidence type="ECO:0008006" key="3">
    <source>
        <dbReference type="Google" id="ProtNLM"/>
    </source>
</evidence>
<dbReference type="Proteomes" id="UP001642484">
    <property type="component" value="Unassembled WGS sequence"/>
</dbReference>